<feature type="domain" description="RING-type" evidence="10">
    <location>
        <begin position="275"/>
        <end position="317"/>
    </location>
</feature>
<dbReference type="Gene3D" id="3.30.40.10">
    <property type="entry name" value="Zinc/RING finger domain, C3HC4 (zinc finger)"/>
    <property type="match status" value="1"/>
</dbReference>
<accession>A0A0E0D093</accession>
<dbReference type="EnsemblPlants" id="OMERI03G14980.1">
    <property type="protein sequence ID" value="OMERI03G14980.1"/>
    <property type="gene ID" value="OMERI03G14980"/>
</dbReference>
<protein>
    <recommendedName>
        <fullName evidence="2">RING-type E3 ubiquitin transferase</fullName>
        <ecNumber evidence="2">2.3.2.27</ecNumber>
    </recommendedName>
</protein>
<feature type="compositionally biased region" description="Pro residues" evidence="8">
    <location>
        <begin position="158"/>
        <end position="175"/>
    </location>
</feature>
<evidence type="ECO:0000256" key="5">
    <source>
        <dbReference type="ARBA" id="ARBA00022833"/>
    </source>
</evidence>
<dbReference type="AlphaFoldDB" id="A0A0E0D093"/>
<dbReference type="Pfam" id="PF13639">
    <property type="entry name" value="zf-RING_2"/>
    <property type="match status" value="1"/>
</dbReference>
<reference evidence="11" key="2">
    <citation type="submission" date="2018-05" db="EMBL/GenBank/DDBJ databases">
        <title>OmerRS3 (Oryza meridionalis Reference Sequence Version 3).</title>
        <authorList>
            <person name="Zhang J."/>
            <person name="Kudrna D."/>
            <person name="Lee S."/>
            <person name="Talag J."/>
            <person name="Welchert J."/>
            <person name="Wing R.A."/>
        </authorList>
    </citation>
    <scope>NUCLEOTIDE SEQUENCE [LARGE SCALE GENOMIC DNA]</scope>
    <source>
        <strain evidence="11">cv. OR44</strain>
    </source>
</reference>
<evidence type="ECO:0000256" key="7">
    <source>
        <dbReference type="PROSITE-ProRule" id="PRU00175"/>
    </source>
</evidence>
<feature type="region of interest" description="Disordered" evidence="8">
    <location>
        <begin position="213"/>
        <end position="239"/>
    </location>
</feature>
<feature type="transmembrane region" description="Helical" evidence="9">
    <location>
        <begin position="185"/>
        <end position="207"/>
    </location>
</feature>
<dbReference type="InterPro" id="IPR001841">
    <property type="entry name" value="Znf_RING"/>
</dbReference>
<keyword evidence="9" id="KW-0812">Transmembrane</keyword>
<reference evidence="11" key="1">
    <citation type="submission" date="2015-04" db="UniProtKB">
        <authorList>
            <consortium name="EnsemblPlants"/>
        </authorList>
    </citation>
    <scope>IDENTIFICATION</scope>
</reference>
<evidence type="ECO:0000256" key="1">
    <source>
        <dbReference type="ARBA" id="ARBA00000900"/>
    </source>
</evidence>
<evidence type="ECO:0000256" key="2">
    <source>
        <dbReference type="ARBA" id="ARBA00012483"/>
    </source>
</evidence>
<dbReference type="PANTHER" id="PTHR14155:SF503">
    <property type="entry name" value="OS03G0340100 PROTEIN"/>
    <property type="match status" value="1"/>
</dbReference>
<name>A0A0E0D093_9ORYZ</name>
<dbReference type="PROSITE" id="PS50089">
    <property type="entry name" value="ZF_RING_2"/>
    <property type="match status" value="1"/>
</dbReference>
<evidence type="ECO:0000256" key="6">
    <source>
        <dbReference type="ARBA" id="ARBA00024209"/>
    </source>
</evidence>
<evidence type="ECO:0000256" key="4">
    <source>
        <dbReference type="ARBA" id="ARBA00022771"/>
    </source>
</evidence>
<dbReference type="HOGENOM" id="CLU_829974_0_0_1"/>
<keyword evidence="3" id="KW-0479">Metal-binding</keyword>
<keyword evidence="9" id="KW-0472">Membrane</keyword>
<dbReference type="PANTHER" id="PTHR14155">
    <property type="entry name" value="RING FINGER DOMAIN-CONTAINING"/>
    <property type="match status" value="1"/>
</dbReference>
<dbReference type="SUPFAM" id="SSF57850">
    <property type="entry name" value="RING/U-box"/>
    <property type="match status" value="1"/>
</dbReference>
<comment type="similarity">
    <text evidence="6">Belongs to the RING-type zinc finger family. ATL subfamily.</text>
</comment>
<dbReference type="Gramene" id="OMERI03G14980.1">
    <property type="protein sequence ID" value="OMERI03G14980.1"/>
    <property type="gene ID" value="OMERI03G14980"/>
</dbReference>
<dbReference type="EC" id="2.3.2.27" evidence="2"/>
<feature type="region of interest" description="Disordered" evidence="8">
    <location>
        <begin position="1"/>
        <end position="26"/>
    </location>
</feature>
<dbReference type="InterPro" id="IPR013083">
    <property type="entry name" value="Znf_RING/FYVE/PHD"/>
</dbReference>
<organism evidence="11">
    <name type="scientific">Oryza meridionalis</name>
    <dbReference type="NCBI Taxonomy" id="40149"/>
    <lineage>
        <taxon>Eukaryota</taxon>
        <taxon>Viridiplantae</taxon>
        <taxon>Streptophyta</taxon>
        <taxon>Embryophyta</taxon>
        <taxon>Tracheophyta</taxon>
        <taxon>Spermatophyta</taxon>
        <taxon>Magnoliopsida</taxon>
        <taxon>Liliopsida</taxon>
        <taxon>Poales</taxon>
        <taxon>Poaceae</taxon>
        <taxon>BOP clade</taxon>
        <taxon>Oryzoideae</taxon>
        <taxon>Oryzeae</taxon>
        <taxon>Oryzinae</taxon>
        <taxon>Oryza</taxon>
    </lineage>
</organism>
<dbReference type="eggNOG" id="KOG0800">
    <property type="taxonomic scope" value="Eukaryota"/>
</dbReference>
<sequence length="335" mass="35850">MAGGSIERGGAQNMGRGARGERPIRLPPRRANRLDYSRFYFPILMALWMEVENGKEKLSKIHSYKIVCLTKNQTSLDSKIITTFEERLYFSNGDRDVHGSCSSPPEMNTLLYTYHSNRSLDLFLLVVHPSNASIAWPPGESDKYSTSSSNGGHATPEAAPPPPTTTAAAPPPPPPHLSRRMGVKVAIAGNVVVAALFFAVIIWRLFFFGSRDRDRDRADDDGASSAGGSSPCASPRAGGGLGREDLMALPVYVHGAPAAADGGGAAAARAKAEECAVCIGELRDGDTGRLLPRCGHRFHAECVDRWFRSNATCPLCRAAAADGDSGEADPKVDVQ</sequence>
<keyword evidence="9" id="KW-1133">Transmembrane helix</keyword>
<dbReference type="SMART" id="SM00184">
    <property type="entry name" value="RING"/>
    <property type="match status" value="1"/>
</dbReference>
<comment type="catalytic activity">
    <reaction evidence="1">
        <text>S-ubiquitinyl-[E2 ubiquitin-conjugating enzyme]-L-cysteine + [acceptor protein]-L-lysine = [E2 ubiquitin-conjugating enzyme]-L-cysteine + N(6)-ubiquitinyl-[acceptor protein]-L-lysine.</text>
        <dbReference type="EC" id="2.3.2.27"/>
    </reaction>
</comment>
<keyword evidence="4 7" id="KW-0863">Zinc-finger</keyword>
<evidence type="ECO:0000256" key="3">
    <source>
        <dbReference type="ARBA" id="ARBA00022723"/>
    </source>
</evidence>
<evidence type="ECO:0000256" key="9">
    <source>
        <dbReference type="SAM" id="Phobius"/>
    </source>
</evidence>
<dbReference type="InterPro" id="IPR053238">
    <property type="entry name" value="RING-H2_zinc_finger"/>
</dbReference>
<dbReference type="GO" id="GO:0008270">
    <property type="term" value="F:zinc ion binding"/>
    <property type="evidence" value="ECO:0007669"/>
    <property type="project" value="UniProtKB-KW"/>
</dbReference>
<feature type="region of interest" description="Disordered" evidence="8">
    <location>
        <begin position="140"/>
        <end position="175"/>
    </location>
</feature>
<keyword evidence="12" id="KW-1185">Reference proteome</keyword>
<dbReference type="STRING" id="40149.A0A0E0D093"/>
<keyword evidence="5" id="KW-0862">Zinc</keyword>
<evidence type="ECO:0000313" key="12">
    <source>
        <dbReference type="Proteomes" id="UP000008021"/>
    </source>
</evidence>
<dbReference type="CDD" id="cd16461">
    <property type="entry name" value="RING-H2_EL5-like"/>
    <property type="match status" value="1"/>
</dbReference>
<dbReference type="GO" id="GO:0061630">
    <property type="term" value="F:ubiquitin protein ligase activity"/>
    <property type="evidence" value="ECO:0007669"/>
    <property type="project" value="UniProtKB-EC"/>
</dbReference>
<proteinExistence type="inferred from homology"/>
<evidence type="ECO:0000259" key="10">
    <source>
        <dbReference type="PROSITE" id="PS50089"/>
    </source>
</evidence>
<evidence type="ECO:0000256" key="8">
    <source>
        <dbReference type="SAM" id="MobiDB-lite"/>
    </source>
</evidence>
<evidence type="ECO:0000313" key="11">
    <source>
        <dbReference type="EnsemblPlants" id="OMERI03G14980.1"/>
    </source>
</evidence>
<feature type="compositionally biased region" description="Low complexity" evidence="8">
    <location>
        <begin position="223"/>
        <end position="236"/>
    </location>
</feature>
<dbReference type="Proteomes" id="UP000008021">
    <property type="component" value="Chromosome 3"/>
</dbReference>